<dbReference type="Pfam" id="PF09922">
    <property type="entry name" value="LiaF-like_C"/>
    <property type="match status" value="1"/>
</dbReference>
<accession>R7ZP12</accession>
<dbReference type="STRING" id="1232681.ADIS_3747"/>
<dbReference type="EMBL" id="AQHR01000096">
    <property type="protein sequence ID" value="EON75856.1"/>
    <property type="molecule type" value="Genomic_DNA"/>
</dbReference>
<dbReference type="RefSeq" id="WP_010855878.1">
    <property type="nucleotide sequence ID" value="NZ_AQHR01000096.1"/>
</dbReference>
<feature type="domain" description="LiaF transmembrane" evidence="3">
    <location>
        <begin position="9"/>
        <end position="103"/>
    </location>
</feature>
<evidence type="ECO:0000256" key="1">
    <source>
        <dbReference type="SAM" id="Phobius"/>
    </source>
</evidence>
<dbReference type="OrthoDB" id="129627at2"/>
<protein>
    <submittedName>
        <fullName evidence="4">Putative transmembrane protein</fullName>
    </submittedName>
</protein>
<dbReference type="InterPro" id="IPR024425">
    <property type="entry name" value="LiaF-like_C"/>
</dbReference>
<keyword evidence="1 4" id="KW-0812">Transmembrane</keyword>
<dbReference type="PANTHER" id="PTHR40763:SF5">
    <property type="entry name" value="MEMBRANE PROTEIN"/>
    <property type="match status" value="1"/>
</dbReference>
<reference evidence="4 5" key="1">
    <citation type="submission" date="2013-02" db="EMBL/GenBank/DDBJ databases">
        <title>A novel strain isolated from Lonar lake, Maharashtra, India.</title>
        <authorList>
            <person name="Singh A."/>
        </authorList>
    </citation>
    <scope>NUCLEOTIDE SEQUENCE [LARGE SCALE GENOMIC DNA]</scope>
    <source>
        <strain evidence="4 5">AK24</strain>
    </source>
</reference>
<dbReference type="Proteomes" id="UP000013909">
    <property type="component" value="Unassembled WGS sequence"/>
</dbReference>
<feature type="domain" description="Cell wall-active antibiotics response LiaF-like C-terminal" evidence="2">
    <location>
        <begin position="153"/>
        <end position="239"/>
    </location>
</feature>
<feature type="transmembrane region" description="Helical" evidence="1">
    <location>
        <begin position="31"/>
        <end position="49"/>
    </location>
</feature>
<keyword evidence="5" id="KW-1185">Reference proteome</keyword>
<evidence type="ECO:0000313" key="4">
    <source>
        <dbReference type="EMBL" id="EON75856.1"/>
    </source>
</evidence>
<keyword evidence="1" id="KW-1133">Transmembrane helix</keyword>
<feature type="transmembrane region" description="Helical" evidence="1">
    <location>
        <begin position="7"/>
        <end position="25"/>
    </location>
</feature>
<comment type="caution">
    <text evidence="4">The sequence shown here is derived from an EMBL/GenBank/DDBJ whole genome shotgun (WGS) entry which is preliminary data.</text>
</comment>
<evidence type="ECO:0000313" key="5">
    <source>
        <dbReference type="Proteomes" id="UP000013909"/>
    </source>
</evidence>
<sequence length="243" mass="26484">MKSDNQRTLGIIVLVIGTALLLKQFGIIFPAWLFSWPVILLAIGTIIGVKHGFTNTASIVLLSIGTFFFLRNNHVLPSDTEKFLVPIGMILLGAFLLVKKRTKKVNWEGNFDRFERKLRTGKGGIPQDGDPSDYVNVEAIFCGIKRKSISKSFKGGEITTIFGGTDIDLSRADLEGTAVLDISVVMGGVKLIVPFHWDVSFGVSNIAAGVEDKRAQQVVPMEAEKKLILTGAVIFGGIEVTSY</sequence>
<proteinExistence type="predicted"/>
<feature type="transmembrane region" description="Helical" evidence="1">
    <location>
        <begin position="56"/>
        <end position="71"/>
    </location>
</feature>
<evidence type="ECO:0000259" key="2">
    <source>
        <dbReference type="Pfam" id="PF09922"/>
    </source>
</evidence>
<gene>
    <name evidence="4" type="ORF">ADIS_3747</name>
</gene>
<dbReference type="PANTHER" id="PTHR40763">
    <property type="entry name" value="MEMBRANE PROTEIN-RELATED"/>
    <property type="match status" value="1"/>
</dbReference>
<organism evidence="4 5">
    <name type="scientific">Lunatimonas lonarensis</name>
    <dbReference type="NCBI Taxonomy" id="1232681"/>
    <lineage>
        <taxon>Bacteria</taxon>
        <taxon>Pseudomonadati</taxon>
        <taxon>Bacteroidota</taxon>
        <taxon>Cytophagia</taxon>
        <taxon>Cytophagales</taxon>
        <taxon>Cyclobacteriaceae</taxon>
    </lineage>
</organism>
<dbReference type="AlphaFoldDB" id="R7ZP12"/>
<evidence type="ECO:0000259" key="3">
    <source>
        <dbReference type="Pfam" id="PF22570"/>
    </source>
</evidence>
<name>R7ZP12_9BACT</name>
<dbReference type="Pfam" id="PF22570">
    <property type="entry name" value="LiaF-TM"/>
    <property type="match status" value="1"/>
</dbReference>
<keyword evidence="1" id="KW-0472">Membrane</keyword>
<feature type="transmembrane region" description="Helical" evidence="1">
    <location>
        <begin position="83"/>
        <end position="98"/>
    </location>
</feature>
<dbReference type="InterPro" id="IPR054331">
    <property type="entry name" value="LiaF_TM"/>
</dbReference>